<keyword evidence="2 6" id="KW-0812">Transmembrane</keyword>
<dbReference type="Proteomes" id="UP000663828">
    <property type="component" value="Unassembled WGS sequence"/>
</dbReference>
<feature type="transmembrane region" description="Helical" evidence="6">
    <location>
        <begin position="12"/>
        <end position="36"/>
    </location>
</feature>
<dbReference type="InterPro" id="IPR017452">
    <property type="entry name" value="GPCR_Rhodpsn_7TM"/>
</dbReference>
<protein>
    <recommendedName>
        <fullName evidence="7">G-protein coupled receptors family 1 profile domain-containing protein</fullName>
    </recommendedName>
</protein>
<keyword evidence="4 6" id="KW-0472">Membrane</keyword>
<accession>A0A816B8L1</accession>
<sequence length="391" mass="44770">MSSDLVYAGQQLTIYFGLFLIIMGVIGNGINILIFSTVRNYRQTPCTFYFLIGSIFNSIFILVNLTTRVAAGGFGIDLTRTSLIWCKIRSFSLMTVGLITFTCSCLATIDQFFITSKHASLRRLSNIKFTHRIVMIMILFWCIHGIPALLFNNISSITNSCVVTNTSFAVYFAIYQIGLNCIIPISVMSIFGYLAYHNIHTTIALAEQQADRQLLKMVLLQSILISPFFLYGINYTYSLMTSGIKKDADRLYQEGFVVTIFNLTNYLFFTVRSFKIQKRFIRLGTTLVDGFRERFQRELSLQKIKATVFCPNNRNNFPGRSFRRLDPLKSESFPTRSLQETVRKLLEPTFELPAGIRRQGNRRKTKLTGRNRPSHNNLGCRSLVPTNCWHQ</sequence>
<reference evidence="8" key="1">
    <citation type="submission" date="2021-02" db="EMBL/GenBank/DDBJ databases">
        <authorList>
            <person name="Nowell W R."/>
        </authorList>
    </citation>
    <scope>NUCLEOTIDE SEQUENCE</scope>
</reference>
<name>A0A816B8L1_ADIRI</name>
<feature type="region of interest" description="Disordered" evidence="5">
    <location>
        <begin position="358"/>
        <end position="378"/>
    </location>
</feature>
<comment type="caution">
    <text evidence="8">The sequence shown here is derived from an EMBL/GenBank/DDBJ whole genome shotgun (WGS) entry which is preliminary data.</text>
</comment>
<dbReference type="EMBL" id="CAJNOR010006942">
    <property type="protein sequence ID" value="CAF1607234.1"/>
    <property type="molecule type" value="Genomic_DNA"/>
</dbReference>
<evidence type="ECO:0000256" key="2">
    <source>
        <dbReference type="ARBA" id="ARBA00022692"/>
    </source>
</evidence>
<feature type="compositionally biased region" description="Basic residues" evidence="5">
    <location>
        <begin position="359"/>
        <end position="373"/>
    </location>
</feature>
<keyword evidence="3 6" id="KW-1133">Transmembrane helix</keyword>
<evidence type="ECO:0000313" key="8">
    <source>
        <dbReference type="EMBL" id="CAF1607234.1"/>
    </source>
</evidence>
<feature type="transmembrane region" description="Helical" evidence="6">
    <location>
        <begin position="91"/>
        <end position="113"/>
    </location>
</feature>
<dbReference type="Gene3D" id="1.20.1070.10">
    <property type="entry name" value="Rhodopsin 7-helix transmembrane proteins"/>
    <property type="match status" value="1"/>
</dbReference>
<feature type="transmembrane region" description="Helical" evidence="6">
    <location>
        <begin position="255"/>
        <end position="274"/>
    </location>
</feature>
<feature type="transmembrane region" description="Helical" evidence="6">
    <location>
        <begin position="133"/>
        <end position="151"/>
    </location>
</feature>
<proteinExistence type="predicted"/>
<dbReference type="GO" id="GO:0016020">
    <property type="term" value="C:membrane"/>
    <property type="evidence" value="ECO:0007669"/>
    <property type="project" value="UniProtKB-SubCell"/>
</dbReference>
<feature type="transmembrane region" description="Helical" evidence="6">
    <location>
        <begin position="171"/>
        <end position="196"/>
    </location>
</feature>
<evidence type="ECO:0000256" key="4">
    <source>
        <dbReference type="ARBA" id="ARBA00023136"/>
    </source>
</evidence>
<feature type="transmembrane region" description="Helical" evidence="6">
    <location>
        <begin position="217"/>
        <end position="235"/>
    </location>
</feature>
<keyword evidence="9" id="KW-1185">Reference proteome</keyword>
<dbReference type="AlphaFoldDB" id="A0A816B8L1"/>
<dbReference type="SUPFAM" id="SSF81321">
    <property type="entry name" value="Family A G protein-coupled receptor-like"/>
    <property type="match status" value="1"/>
</dbReference>
<feature type="transmembrane region" description="Helical" evidence="6">
    <location>
        <begin position="48"/>
        <end position="71"/>
    </location>
</feature>
<organism evidence="8 9">
    <name type="scientific">Adineta ricciae</name>
    <name type="common">Rotifer</name>
    <dbReference type="NCBI Taxonomy" id="249248"/>
    <lineage>
        <taxon>Eukaryota</taxon>
        <taxon>Metazoa</taxon>
        <taxon>Spiralia</taxon>
        <taxon>Gnathifera</taxon>
        <taxon>Rotifera</taxon>
        <taxon>Eurotatoria</taxon>
        <taxon>Bdelloidea</taxon>
        <taxon>Adinetida</taxon>
        <taxon>Adinetidae</taxon>
        <taxon>Adineta</taxon>
    </lineage>
</organism>
<evidence type="ECO:0000256" key="6">
    <source>
        <dbReference type="SAM" id="Phobius"/>
    </source>
</evidence>
<comment type="subcellular location">
    <subcellularLocation>
        <location evidence="1">Membrane</location>
    </subcellularLocation>
</comment>
<evidence type="ECO:0000256" key="5">
    <source>
        <dbReference type="SAM" id="MobiDB-lite"/>
    </source>
</evidence>
<evidence type="ECO:0000256" key="3">
    <source>
        <dbReference type="ARBA" id="ARBA00022989"/>
    </source>
</evidence>
<dbReference type="PROSITE" id="PS50262">
    <property type="entry name" value="G_PROTEIN_RECEP_F1_2"/>
    <property type="match status" value="1"/>
</dbReference>
<evidence type="ECO:0000259" key="7">
    <source>
        <dbReference type="PROSITE" id="PS50262"/>
    </source>
</evidence>
<gene>
    <name evidence="8" type="ORF">XAT740_LOCUS48428</name>
</gene>
<evidence type="ECO:0000256" key="1">
    <source>
        <dbReference type="ARBA" id="ARBA00004370"/>
    </source>
</evidence>
<evidence type="ECO:0000313" key="9">
    <source>
        <dbReference type="Proteomes" id="UP000663828"/>
    </source>
</evidence>
<feature type="domain" description="G-protein coupled receptors family 1 profile" evidence="7">
    <location>
        <begin position="27"/>
        <end position="220"/>
    </location>
</feature>